<gene>
    <name evidence="1" type="ORF">GCK72_001867</name>
</gene>
<protein>
    <submittedName>
        <fullName evidence="1">Uncharacterized protein</fullName>
    </submittedName>
</protein>
<evidence type="ECO:0000313" key="2">
    <source>
        <dbReference type="Proteomes" id="UP000483820"/>
    </source>
</evidence>
<name>A0A6A5HPA1_CAERE</name>
<proteinExistence type="predicted"/>
<dbReference type="AlphaFoldDB" id="A0A6A5HPA1"/>
<accession>A0A6A5HPA1</accession>
<dbReference type="CTD" id="78773310"/>
<dbReference type="EMBL" id="WUAV01000001">
    <property type="protein sequence ID" value="KAF1770050.1"/>
    <property type="molecule type" value="Genomic_DNA"/>
</dbReference>
<dbReference type="AntiFam" id="ANF00237">
    <property type="entry name" value="Shadow ORF (opposite ahcY)"/>
</dbReference>
<dbReference type="PROSITE" id="PS50007">
    <property type="entry name" value="PIPLC_X_DOMAIN"/>
    <property type="match status" value="1"/>
</dbReference>
<comment type="caution">
    <text evidence="1">The sequence shown here is derived from an EMBL/GenBank/DDBJ whole genome shotgun (WGS) entry which is preliminary data.</text>
</comment>
<reference evidence="1 2" key="1">
    <citation type="submission" date="2019-12" db="EMBL/GenBank/DDBJ databases">
        <title>Chromosome-level assembly of the Caenorhabditis remanei genome.</title>
        <authorList>
            <person name="Teterina A.A."/>
            <person name="Willis J.H."/>
            <person name="Phillips P.C."/>
        </authorList>
    </citation>
    <scope>NUCLEOTIDE SEQUENCE [LARGE SCALE GENOMIC DNA]</scope>
    <source>
        <strain evidence="1 2">PX506</strain>
        <tissue evidence="1">Whole organism</tissue>
    </source>
</reference>
<dbReference type="Proteomes" id="UP000483820">
    <property type="component" value="Chromosome I"/>
</dbReference>
<sequence length="338" mass="36387">MVRRLERQVKSSDFFIKTLWKNVESELVLLWGSEFGPELNLSENLISEGVGHDEGRMSGGTSKVDKASLGKKDDMTSVLESSSLCSFRNYLWLDGVFLGGVGVEPLDVNLAIEVSNIADDGVIWKKLEVLSGDNILASGGGDNDIGLWSSLLEGGNFVSFHGGLKSIDWIDFGDDNTRTESLERGGRSLSDVSVSSNNGNLSSEHDISSTFDSVWERLTNSVQVVELGLGNRVIDIDCWNLEISLCEHLGQVVNSGGGFLRKSTDSRKVLGVLGVNQVGQIASIVEDHVEWLPILEDDGLLNAPFVFLVGFSLPGVNWNSGFGDSGSCVILSGEDVAG</sequence>
<dbReference type="KEGG" id="crq:GCK72_001867"/>
<organism evidence="1 2">
    <name type="scientific">Caenorhabditis remanei</name>
    <name type="common">Caenorhabditis vulgaris</name>
    <dbReference type="NCBI Taxonomy" id="31234"/>
    <lineage>
        <taxon>Eukaryota</taxon>
        <taxon>Metazoa</taxon>
        <taxon>Ecdysozoa</taxon>
        <taxon>Nematoda</taxon>
        <taxon>Chromadorea</taxon>
        <taxon>Rhabditida</taxon>
        <taxon>Rhabditina</taxon>
        <taxon>Rhabditomorpha</taxon>
        <taxon>Rhabditoidea</taxon>
        <taxon>Rhabditidae</taxon>
        <taxon>Peloderinae</taxon>
        <taxon>Caenorhabditis</taxon>
    </lineage>
</organism>
<dbReference type="RefSeq" id="XP_053591801.1">
    <property type="nucleotide sequence ID" value="XM_053723156.1"/>
</dbReference>
<dbReference type="GeneID" id="78773310"/>
<evidence type="ECO:0000313" key="1">
    <source>
        <dbReference type="EMBL" id="KAF1770050.1"/>
    </source>
</evidence>